<feature type="compositionally biased region" description="Polar residues" evidence="2">
    <location>
        <begin position="4482"/>
        <end position="4499"/>
    </location>
</feature>
<dbReference type="PROSITE" id="PS51189">
    <property type="entry name" value="FAT"/>
    <property type="match status" value="1"/>
</dbReference>
<feature type="domain" description="FAT" evidence="4">
    <location>
        <begin position="4089"/>
        <end position="4853"/>
    </location>
</feature>
<dbReference type="InterPro" id="IPR000403">
    <property type="entry name" value="PI3/4_kinase_cat_dom"/>
</dbReference>
<dbReference type="InterPro" id="IPR003152">
    <property type="entry name" value="FATC_dom"/>
</dbReference>
<dbReference type="SMART" id="SM01343">
    <property type="entry name" value="FATC"/>
    <property type="match status" value="1"/>
</dbReference>
<dbReference type="VEuPathDB" id="CryptoDB:CHUDEA6_1740"/>
<dbReference type="VEuPathDB" id="CryptoDB:GY17_00000178"/>
<dbReference type="PROSITE" id="PS50290">
    <property type="entry name" value="PI3_4_KINASE_3"/>
    <property type="match status" value="1"/>
</dbReference>
<dbReference type="InterPro" id="IPR036940">
    <property type="entry name" value="PI3/4_kinase_cat_sf"/>
</dbReference>
<dbReference type="PROSITE" id="PS51190">
    <property type="entry name" value="FATC"/>
    <property type="match status" value="1"/>
</dbReference>
<evidence type="ECO:0000259" key="5">
    <source>
        <dbReference type="PROSITE" id="PS51190"/>
    </source>
</evidence>
<dbReference type="InterPro" id="IPR046807">
    <property type="entry name" value="Tra1_central"/>
</dbReference>
<dbReference type="PANTHER" id="PTHR11139:SF1">
    <property type="entry name" value="TRANSFORMATION_TRANSCRIPTION DOMAIN-ASSOCIATED PROTEIN"/>
    <property type="match status" value="1"/>
</dbReference>
<evidence type="ECO:0000259" key="4">
    <source>
        <dbReference type="PROSITE" id="PS51189"/>
    </source>
</evidence>
<dbReference type="GO" id="GO:0006281">
    <property type="term" value="P:DNA repair"/>
    <property type="evidence" value="ECO:0007669"/>
    <property type="project" value="TreeGrafter"/>
</dbReference>
<organism evidence="6">
    <name type="scientific">Cryptosporidium hominis</name>
    <dbReference type="NCBI Taxonomy" id="237895"/>
    <lineage>
        <taxon>Eukaryota</taxon>
        <taxon>Sar</taxon>
        <taxon>Alveolata</taxon>
        <taxon>Apicomplexa</taxon>
        <taxon>Conoidasida</taxon>
        <taxon>Coccidia</taxon>
        <taxon>Eucoccidiorida</taxon>
        <taxon>Eimeriorina</taxon>
        <taxon>Cryptosporidiidae</taxon>
        <taxon>Cryptosporidium</taxon>
    </lineage>
</organism>
<feature type="domain" description="PI3K/PI4K catalytic" evidence="3">
    <location>
        <begin position="5132"/>
        <end position="5461"/>
    </location>
</feature>
<dbReference type="PANTHER" id="PTHR11139">
    <property type="entry name" value="ATAXIA TELANGIECTASIA MUTATED ATM -RELATED"/>
    <property type="match status" value="1"/>
</dbReference>
<accession>A0A0S4TI66</accession>
<dbReference type="SUPFAM" id="SSF56112">
    <property type="entry name" value="Protein kinase-like (PK-like)"/>
    <property type="match status" value="1"/>
</dbReference>
<evidence type="ECO:0000313" key="6">
    <source>
        <dbReference type="EMBL" id="CUV06599.1"/>
    </source>
</evidence>
<feature type="domain" description="FATC" evidence="5">
    <location>
        <begin position="5506"/>
        <end position="5543"/>
    </location>
</feature>
<dbReference type="GO" id="GO:0000124">
    <property type="term" value="C:SAGA complex"/>
    <property type="evidence" value="ECO:0007669"/>
    <property type="project" value="TreeGrafter"/>
</dbReference>
<comment type="similarity">
    <text evidence="1">Belongs to the PI3/PI4-kinase family. TRA1 subfamily.</text>
</comment>
<dbReference type="InterPro" id="IPR016024">
    <property type="entry name" value="ARM-type_fold"/>
</dbReference>
<dbReference type="Pfam" id="PF00454">
    <property type="entry name" value="PI3_PI4_kinase"/>
    <property type="match status" value="1"/>
</dbReference>
<gene>
    <name evidence="6" type="ORF">CHUDEA6_1740</name>
</gene>
<dbReference type="InterPro" id="IPR014009">
    <property type="entry name" value="PIK_FAT"/>
</dbReference>
<dbReference type="Pfam" id="PF20175">
    <property type="entry name" value="Tra1_central"/>
    <property type="match status" value="2"/>
</dbReference>
<sequence length="5543" mass="630676">MNIKEIGTRLKSFGQNDFNEELEFLTNIRDQIELYTTDKQTYFLFLEECLDGIRNILLMNDTAKKHDYKKSSIICMEIISLLPQNEVISNYCSDLAQLCLHLLDRDTDDVGVLAIRNLVFLHKNYTDKLENVVESFLGFASRLCTDVQHTLPQLIQEVISNRNNNSSTEGQDIYIQSGNSTTKSDKINSVNDDPDQLFFRGALSTTLPEFTEITNQVRSNVHRGPVTTNVNNTNPSQNLILPCHRSLRILIELPLALLHIFQLYPHFIERYFAIFAPNLVSCLNIVSLFPRDFHPKLMGSSCASQNHSISQLKISPEQIPEIVRSSSFKSLVQDYMIACSKIILWFVHFFRGFNGDEHISETLRQTQSAFIQGFIQVLLFCPPYCLHQRREILVCLRSILNTEFRQGFYDRIEILLDEAVLIGHGRTGYETLKVLSSAILHEIIVYLRAEHSLNSYCNSLNQDSFFDSIMKCLHSLTRNILDTALPLPAQHYCIRSAAFLPDILKKEGFVPSSNTQRNIIIRDILLNILSIFSLKIHQLRRQIYNLVLVSINKELPGLPDSKTDSLTFTPLKPVLNDFLDEFIEISNVGNWLDNSFSYANTQIGHCEISITGCSALKKGLDSETDMENQTKPLIIDVLRELRPIIRATIIGARQTIFHITTLNRNTIPSSNISNKNILNNNHSGMSGATNNSNTNNVDITRFDVRKLANGVMLNEAESKLLQKILIEGIICSVEYCQCLQYTMSSSGLFKIKEGGNECQIIPTSSLIIPNTIQSNYGANQHNNAVRQNNGAKPHQNSPLSIMPEEKELLELLASVLCYIHPQSFGDIIQATFSILFEWSTSMSPQISLIFHYWGVQQHTAKVFYESILPHLMLKLDTLAVEPNSKFTELRSKLSPIQILLKSLNGKQLFSESTQYDISSFIAQVNNMNIPSTPLSCSIYPTEHHKLALSRYVVDPHIDNVESHSKIPYSRGRISHFGTAIQFPDVVQSVIDPRDDPNNLINFAPTAAPHGNPDDHPFPFDILTQNINISLFQIQKNIIDLPIPDTFIYGENSKNVNKDKINEIASGLVSTRLLKQLFRYIGQNPQHETILIPYVVDLCTLCTSMASKYQNNIFFLSILRSLFRSITPGGKASGIYKEFLVILPWFLDTTIKMQKETKSPYREIWLEISLTVPARLKSLLPYMGQLISPMLNALESNDPELVLLALRSLDLWIDNLHHDFLYPILTNSLHQPHRFQTRPSILVTLCKLLKPAPPIPLPVSQVLLSNFHRYQKNNSLSFYALQSIAFQHATLVGRILGKLGGKNRWFLKDSAVLDVNDPLCVKVPILIRPSPINNKLDTTLFLRIDDTLQHVYKYLSSISKKDFISSNKIIKNMCSTHIKNLLLLYLSIFWTDIGTMESIKTFFNFLTSYLEKYSEKIEDPNEATPFSMDYISECNNFKAQSSYSNNLELFAKSLILALSLIEELHDSVGEFCDGLTNYLAIYSASRSFIPEHCNLNLYWSNTKTDPVAPILSALFDTIDIQFTISHNSHLKHTEPSYIALVAVKNMVNIYYNLVENFPLLYFNRAFQTAQLPCLLESNIVNLCYDISWSKKTAACILIIELLNHIPPIWAQTYFQKLSDALFFISKDSGADSNPFAERCSEDALDALIYSVFTGIKPFALFGNCENFSSKVIKIPISKYGITIPKNKLSLLSGESININDRNWEDLLTVINETNELKKNNSEFWWSNSYRVYMEMLITESKDKWYSDVAIRDEIMNSLANNTPPDEVLDILRKHLFHLCMNSITPNILSLRPACRRMAQKCLITLSNITGVSVATLLNTSFSSQFGNNDTNNLNATSQTTLLQQLLSRLQTKLISTCSTPYQLAFLDTLCFLASLRPSPVGIPSTIIRRFVEDVFVVIRDEIDCEMNESQQKNSNNSFSQSNIQVNAQNSQGNKGNPDFRKNKVQVQIYSIRFLKLILLHPNWSEFLRSRNNSSISVPVSANISPVISPAIPSNCSTQIHQSSNFNQSNQLQHNSHQTNVNQGIQLQQTQHPIPVLAQHISVNHPAQVGTQSNHQNLQNVNQSKTQYPHQIYQNQHQTNINQQFQMNSQLGINQTKTSQDELRWKIIGVLFRCVTRKDLEICKAAHHTLKVIVRLERYLLNIDGIEDSNGNPNICNSSMNNTNNSQYELLPEDQLRHCLRPVLVHLASATKLTVHVLQGLARLLELLCFCFNVTLGEKLLQHLQRLCWPNEYQREVLNSSNQASSSIRQAQNSSTGLANTQIETFNRYEEDLHMAIAMVCIFHLLPQGSDEFVSKVVGTILGTRNFPGLDRSSNIQSSISSFITSYTTSMTISSPFRFPLALFATHSPHNVVLFLIQQLASDRYANFLIDLIKMSPCSVIRVKLYQLRTQLIESTVNRILEEAENVENKCDSYIPTANFSQVTGSSVQQNINNSVVGAPQNINKANPNVIPVSPAFTESYSSAWNGIRVLNSLCEEWPSLLVIDFLEYYASSNRSALTIIDILLTMYNTIFNRLVVFTKSGGISTHGNFDNKFELSLAYQGTVAWQHPWSFFHSNECFMLYKMLIGFYTATNNLENVQNKEYLEKKCCGNRVGDEIIKDILSVQNSMKSVLYSAVSLPSNTSSITNFSQSSTSSFQRQNLTEDQTFSNNSFSFTSHQIRQNIQNSNNNLNSSLHANNSHNSINSTSNSTLSNQPIYPSKELIISLLSTIIHGQDVKEHLKRRRIDVILTIATLFGTSSTLDSGAFRDFLICTVPKTLSNQEKRLLFNQLIQRYYPSGPNIDTSSILPGTQIACIQLILIPLLEYEFNRNNEKIHHSEDSWLNDYICEGIITRIILPSLERNVIPLHGTNGLSATDDPLKIEILKLLILLVKNKYSLETISNNRKRLIKDVWNILRTESSLLKSWGYITMCYFVEKYPFPEKILFSMLVALTRLYGVSEVRLTVRRALNLFIPLLHNIKPIIKDDSPNIFSTENESDKSLFSLIPSPPKLFIKDKTPETLFSNWLRLMIAILIQDSYNLPLQQQLYHWNIITLRPNIFAFEYIYLLSPVLSTLTKLLWGFGSVGQNSSQSTSSSYAGSNSGMTNNFGQSAFPSNNILNIPFLPEMKRMIFGILIVITNWVCNFDAEVNIGVSSHCIDSDDSLELKRRRISHSISNDEKNNQNIYSGVGKEYRNVANATIDISSIPQLAELLKTEDETSSVSIIDLVITIWFRLALLASSSDHKIVSKSFSTISKIILIYQNCKVQISWLDIGFNLSNNSHLSSMSSFARSNISQNPNTNSQGLNIQHQSISPNLIAFQLTLIAGLQVFCIHQTSATIIMQLDSILQILEPAFVSNDKNVSEALYVLICKITQIIPHPSTQLKDSITKIVNFIYSNEENIQSGDCQPKELDYNYVDNFKVPLSKKLPVDNKTDSFYIRLIDISTSGIWSLVNQELSVLPELFPAKVTSNSQTTTNDNSNLLQYSEQTTNCSGRNISLHTSIKIISSFMVLGIALNEQDVHKSQEETTEIAVMFLRYLSPLIIYVLDKALAYYSSSNSQNLNSLQPSTLSGKSNISNANKNTNISTSRSNTQNLNLTGSNALQHLNGSNISILNNCADLFQLILISPYFTMKSLNSNVFRQHIIVLLRDFGLITFQGGTVHLLMSILGRWIFNNHLNINSYLSEKLEIEVEEGSNLFVCNSLMVDSNGLVENDFEGKRRIKVYNLDEILKFYSNLDYKNKTDETSIKVLKYELVITLLTGWSLICDRNRRFEMHLIYHSFLEEILNNHEDEILKIILNYEGNLKAKIEGSSNNIVLKQANNFVFTEKALTQLEKCALLGLASPHPKIKLGFLKWFNEKLPKDLFGRLRYLFTTSNFDVLAERFYITQFLELLMPTMTFSEKSSIVSNKMGAFPSILPSIEQQIINKLDKSSNESYQSSKINDFKTNLTEVELEWWELQNLQLKENYEDDNASTSSDISLICILDGSSSDQSNSSLINRPQHNNFVAGQVKFDLLDNVIGNLKRNPGLAIDSLLFFSSTSESISISLWKTIFPWIWNNLEYQQRNELTLDIIELLSKERHHRVSSAMPSEWTIPHVILDSLLSCDNPPILPATLLLHLSTKLRCWHIASNYLSNQINMSNSQANINKKENNFISKVNCNHDLKNNLVQDDGPDSSWMILAQIYGELQEEDIVIGIRRSFSNCLETHMGLALMQQAEWSKAQEIFYNNLDAIYNSSPKATNSNADFNHNILNWARIFENSDSSLLNNETMIWIDSWVACAKHLNQWNTLNEFAKERRNPQLQLECSSKLQDWVLVEKLVNKYILHNPITKLCQAYHSLYDLLLGGINNNWNLQSKGTQESLSNSNTNISNQNRVNNSTNSQNLNNGAYCQQFSQSIVQNNSRSKLAEFERHCSIGYRTVLNFWAMLPSVVTTCHVPLLLNFQQYIELQEGFRLSSDIERKLYPDGPNSNINHSLNGNIVQNTANFGSNYIIHHSNANNLAQSSQSINTGNPNSHGNINSHSNLQNTSNSTPGYFEARMLNVWRDRLPNKWDSMILWNDLFVWRNFVFSIIMNLISRSDHLTSQAKSLWPSYLQDMPWTMIKFASIARKSHRLPEVSVALLQRLQNHLQVSGGDAYRAETFLATLEKVKLCLSDTTQLRTGLNILNMTDFQKCPEPYFDEYRAEFLRLKGIISNKLYPNYYIDGEIPNNANSVTGSSVLNSEQGHSGLNNTSATGIGTSVVRVNADLLSSLKVYPLFARGWITWAQYTDRLLYIHQNMSYAVNAVISYLMGIYLRPDKYSILLSRVLWLLPHDSPDGKYLSLAFKKYSDHLPCAVWLPWIPQLIAGIDRIEGSAILHILNKIVLIFPQSIYFNIRSSYLEKREMAHMYWYLSSNSETENASQGPPPPPSSGIYPSFISLGWQRIESLMNTCRIRHGALTLALEHWVEDIVLHCKPDPLDELLCAIRTLFQMTIEISPINDESITIQDSNLSDTKTSDIFPNIGTHFLEHNIIRRYEQLLSKSSSLNNKSFERSKNIIKQYWNEFKNDFHVYLCNSANPPIERVSQLKLDYVLEKLKKWKDHFTKCTERYSNENIRGKSLLSDFSTTLCDLFHRINIRLEVPGQYLRIVSESLYLRNFAVLENTNSNNPIGGVIYLHRSLPAVETVVRQSYTLKRIGFITSSGSTIHFLIQPYSGLQQKVEERILHLQVTLNTLLYKYKETRSRNISFAIQPCIPLHPRCRIIEDTGNKKSFTELFEEEANSSNCTCPIKDLDFPILLHRKLINISLRKLNNINNSQLDKEMLKIYTELCDNWVPDDIFKRSILRKFNSHDQSFLFTKQFTTHLGLLSIFSYILGVNDVTPGKLFISLDTGQVYQSELKSSYVSSTLLIDKTEKVPFRLTRNMEHLMGPFGKNGILPGTMLAFAHCLQKYEFHVRNLLCSLLRDDLHAFSVHRALQIPQNCNLYQKPNNPPVESDFDHGSQTVINSPNTTSEHSQNTISQIMQQRLLSNVEIREKVDRNVRRMMEKIAVLTNPRPINENNQLIDRSVLELIECSTDPKNLSAMKPTWMPWL</sequence>
<dbReference type="VEuPathDB" id="CryptoDB:Chro.60211"/>
<dbReference type="GO" id="GO:0035267">
    <property type="term" value="C:NuA4 histone acetyltransferase complex"/>
    <property type="evidence" value="ECO:0007669"/>
    <property type="project" value="TreeGrafter"/>
</dbReference>
<feature type="region of interest" description="Disordered" evidence="2">
    <location>
        <begin position="2664"/>
        <end position="2689"/>
    </location>
</feature>
<dbReference type="InterPro" id="IPR003151">
    <property type="entry name" value="PIK-rel_kinase_FAT"/>
</dbReference>
<proteinExistence type="inferred from homology"/>
<evidence type="ECO:0000256" key="2">
    <source>
        <dbReference type="SAM" id="MobiDB-lite"/>
    </source>
</evidence>
<dbReference type="Pfam" id="PF20206">
    <property type="entry name" value="Tra1_ring"/>
    <property type="match status" value="2"/>
</dbReference>
<dbReference type="InterPro" id="IPR050517">
    <property type="entry name" value="DDR_Repair_Kinase"/>
</dbReference>
<dbReference type="Pfam" id="PF02259">
    <property type="entry name" value="FAT"/>
    <property type="match status" value="1"/>
</dbReference>
<dbReference type="Gene3D" id="1.10.1070.11">
    <property type="entry name" value="Phosphatidylinositol 3-/4-kinase, catalytic domain"/>
    <property type="match status" value="1"/>
</dbReference>
<protein>
    <recommendedName>
        <fullName evidence="7">Non-specific serine/threonine protein kinase</fullName>
    </recommendedName>
</protein>
<dbReference type="InterPro" id="IPR046805">
    <property type="entry name" value="Tra1_ring"/>
</dbReference>
<evidence type="ECO:0008006" key="7">
    <source>
        <dbReference type="Google" id="ProtNLM"/>
    </source>
</evidence>
<reference evidence="6" key="1">
    <citation type="submission" date="2015-08" db="EMBL/GenBank/DDBJ databases">
        <authorList>
            <person name="Babu N.S."/>
            <person name="Beckwith C.J."/>
            <person name="Beseler K.G."/>
            <person name="Brison A."/>
            <person name="Carone J.V."/>
            <person name="Caskin T.P."/>
            <person name="Diamond M."/>
            <person name="Durham M.E."/>
            <person name="Foxe J.M."/>
            <person name="Go M."/>
            <person name="Henderson B.A."/>
            <person name="Jones I.B."/>
            <person name="McGettigan J.A."/>
            <person name="Micheletti S.J."/>
            <person name="Nasrallah M.E."/>
            <person name="Ortiz D."/>
            <person name="Piller C.R."/>
            <person name="Privatt S.R."/>
            <person name="Schneider S.L."/>
            <person name="Sharp S."/>
            <person name="Smith T.C."/>
            <person name="Stanton J.D."/>
            <person name="Ullery H.E."/>
            <person name="Wilson R.J."/>
            <person name="Serrano M.G."/>
            <person name="Buck G."/>
            <person name="Lee V."/>
            <person name="Wang Y."/>
            <person name="Carvalho R."/>
            <person name="Voegtly L."/>
            <person name="Shi R."/>
            <person name="Duckworth R."/>
            <person name="Johnson A."/>
            <person name="Loviza R."/>
            <person name="Walstead R."/>
            <person name="Shah Z."/>
            <person name="Kiflezghi M."/>
            <person name="Wade K."/>
            <person name="Ball S.L."/>
            <person name="Bradley K.W."/>
            <person name="Asai D.J."/>
            <person name="Bowman C.A."/>
            <person name="Russell D.A."/>
            <person name="Pope W.H."/>
            <person name="Jacobs-Sera D."/>
            <person name="Hendrix R.W."/>
            <person name="Hatfull G.F."/>
        </authorList>
    </citation>
    <scope>NUCLEOTIDE SEQUENCE [LARGE SCALE GENOMIC DNA]</scope>
</reference>
<evidence type="ECO:0000259" key="3">
    <source>
        <dbReference type="PROSITE" id="PS50290"/>
    </source>
</evidence>
<dbReference type="EMBL" id="LN877952">
    <property type="protein sequence ID" value="CUV06599.1"/>
    <property type="molecule type" value="Genomic_DNA"/>
</dbReference>
<dbReference type="SUPFAM" id="SSF48371">
    <property type="entry name" value="ARM repeat"/>
    <property type="match status" value="1"/>
</dbReference>
<dbReference type="Proteomes" id="UP000199752">
    <property type="component" value="Chromosome 6"/>
</dbReference>
<name>A0A0S4TI66_CRYHO</name>
<evidence type="ECO:0000256" key="1">
    <source>
        <dbReference type="ARBA" id="ARBA00007234"/>
    </source>
</evidence>
<dbReference type="GO" id="GO:0005634">
    <property type="term" value="C:nucleus"/>
    <property type="evidence" value="ECO:0007669"/>
    <property type="project" value="TreeGrafter"/>
</dbReference>
<dbReference type="CDD" id="cd05163">
    <property type="entry name" value="PIKK_TRRAP"/>
    <property type="match status" value="1"/>
</dbReference>
<dbReference type="InterPro" id="IPR011009">
    <property type="entry name" value="Kinase-like_dom_sf"/>
</dbReference>
<dbReference type="SMART" id="SM00146">
    <property type="entry name" value="PI3Kc"/>
    <property type="match status" value="1"/>
</dbReference>
<feature type="region of interest" description="Disordered" evidence="2">
    <location>
        <begin position="4475"/>
        <end position="4499"/>
    </location>
</feature>
<dbReference type="GO" id="GO:0006355">
    <property type="term" value="P:regulation of DNA-templated transcription"/>
    <property type="evidence" value="ECO:0007669"/>
    <property type="project" value="TreeGrafter"/>
</dbReference>